<dbReference type="AlphaFoldDB" id="A0A382JHJ1"/>
<keyword evidence="1" id="KW-0820">tRNA-binding</keyword>
<keyword evidence="3" id="KW-0694">RNA-binding</keyword>
<dbReference type="PANTHER" id="PTHR17224">
    <property type="entry name" value="PEPTIDYL-TRNA HYDROLASE"/>
    <property type="match status" value="1"/>
</dbReference>
<evidence type="ECO:0000313" key="4">
    <source>
        <dbReference type="EMBL" id="SVC10623.1"/>
    </source>
</evidence>
<protein>
    <recommendedName>
        <fullName evidence="5">Peptidyl-tRNA hydrolase</fullName>
    </recommendedName>
</protein>
<organism evidence="4">
    <name type="scientific">marine metagenome</name>
    <dbReference type="NCBI Taxonomy" id="408172"/>
    <lineage>
        <taxon>unclassified sequences</taxon>
        <taxon>metagenomes</taxon>
        <taxon>ecological metagenomes</taxon>
    </lineage>
</organism>
<proteinExistence type="predicted"/>
<evidence type="ECO:0000256" key="3">
    <source>
        <dbReference type="ARBA" id="ARBA00022884"/>
    </source>
</evidence>
<gene>
    <name evidence="4" type="ORF">METZ01_LOCUS263477</name>
</gene>
<dbReference type="GO" id="GO:0004045">
    <property type="term" value="F:peptidyl-tRNA hydrolase activity"/>
    <property type="evidence" value="ECO:0007669"/>
    <property type="project" value="InterPro"/>
</dbReference>
<dbReference type="InterPro" id="IPR036416">
    <property type="entry name" value="Pept_tRNA_hydro_sf"/>
</dbReference>
<keyword evidence="2" id="KW-0378">Hydrolase</keyword>
<dbReference type="NCBIfam" id="TIGR00447">
    <property type="entry name" value="pth"/>
    <property type="match status" value="1"/>
</dbReference>
<reference evidence="4" key="1">
    <citation type="submission" date="2018-05" db="EMBL/GenBank/DDBJ databases">
        <authorList>
            <person name="Lanie J.A."/>
            <person name="Ng W.-L."/>
            <person name="Kazmierczak K.M."/>
            <person name="Andrzejewski T.M."/>
            <person name="Davidsen T.M."/>
            <person name="Wayne K.J."/>
            <person name="Tettelin H."/>
            <person name="Glass J.I."/>
            <person name="Rusch D."/>
            <person name="Podicherti R."/>
            <person name="Tsui H.-C.T."/>
            <person name="Winkler M.E."/>
        </authorList>
    </citation>
    <scope>NUCLEOTIDE SEQUENCE</scope>
</reference>
<dbReference type="PANTHER" id="PTHR17224:SF1">
    <property type="entry name" value="PEPTIDYL-TRNA HYDROLASE"/>
    <property type="match status" value="1"/>
</dbReference>
<accession>A0A382JHJ1</accession>
<dbReference type="GO" id="GO:0000049">
    <property type="term" value="F:tRNA binding"/>
    <property type="evidence" value="ECO:0007669"/>
    <property type="project" value="UniProtKB-KW"/>
</dbReference>
<dbReference type="InterPro" id="IPR001328">
    <property type="entry name" value="Pept_tRNA_hydro"/>
</dbReference>
<dbReference type="SUPFAM" id="SSF53178">
    <property type="entry name" value="Peptidyl-tRNA hydrolase-like"/>
    <property type="match status" value="1"/>
</dbReference>
<evidence type="ECO:0000256" key="1">
    <source>
        <dbReference type="ARBA" id="ARBA00022555"/>
    </source>
</evidence>
<dbReference type="EMBL" id="UINC01073896">
    <property type="protein sequence ID" value="SVC10623.1"/>
    <property type="molecule type" value="Genomic_DNA"/>
</dbReference>
<dbReference type="Gene3D" id="3.40.50.1470">
    <property type="entry name" value="Peptidyl-tRNA hydrolase"/>
    <property type="match status" value="1"/>
</dbReference>
<dbReference type="Pfam" id="PF01195">
    <property type="entry name" value="Pept_tRNA_hydro"/>
    <property type="match status" value="1"/>
</dbReference>
<sequence>MAKRWTCNFNPGKENYVFAEKKTMDVMLMKPTTGMNNSGIALKHFVRLFNINLNNLFVCVDDVDLPLGRIRIRPKGGDGCHRGLESIIYHLGNTNFPRLRLGVASSDYKRPSEKYVLKPFKKKDQNFS</sequence>
<evidence type="ECO:0008006" key="5">
    <source>
        <dbReference type="Google" id="ProtNLM"/>
    </source>
</evidence>
<evidence type="ECO:0000256" key="2">
    <source>
        <dbReference type="ARBA" id="ARBA00022801"/>
    </source>
</evidence>
<feature type="non-terminal residue" evidence="4">
    <location>
        <position position="128"/>
    </location>
</feature>
<name>A0A382JHJ1_9ZZZZ</name>